<accession>A0A2T3JU28</accession>
<reference evidence="1 2" key="1">
    <citation type="submission" date="2018-03" db="EMBL/GenBank/DDBJ databases">
        <title>Whole genome sequencing of Histamine producing bacteria.</title>
        <authorList>
            <person name="Butler K."/>
        </authorList>
    </citation>
    <scope>NUCLEOTIDE SEQUENCE [LARGE SCALE GENOMIC DNA]</scope>
    <source>
        <strain evidence="1 2">FS-6.1</strain>
    </source>
</reference>
<evidence type="ECO:0000313" key="1">
    <source>
        <dbReference type="EMBL" id="PSU52684.1"/>
    </source>
</evidence>
<organism evidence="1 2">
    <name type="scientific">Photobacterium phosphoreum</name>
    <dbReference type="NCBI Taxonomy" id="659"/>
    <lineage>
        <taxon>Bacteria</taxon>
        <taxon>Pseudomonadati</taxon>
        <taxon>Pseudomonadota</taxon>
        <taxon>Gammaproteobacteria</taxon>
        <taxon>Vibrionales</taxon>
        <taxon>Vibrionaceae</taxon>
        <taxon>Photobacterium</taxon>
    </lineage>
</organism>
<name>A0A2T3JU28_PHOPO</name>
<dbReference type="Pfam" id="PF20292">
    <property type="entry name" value="MC7"/>
    <property type="match status" value="1"/>
</dbReference>
<evidence type="ECO:0000313" key="2">
    <source>
        <dbReference type="Proteomes" id="UP000241618"/>
    </source>
</evidence>
<dbReference type="EMBL" id="PYMP01000006">
    <property type="protein sequence ID" value="PSU52684.1"/>
    <property type="molecule type" value="Genomic_DNA"/>
</dbReference>
<protein>
    <submittedName>
        <fullName evidence="1">Uncharacterized protein</fullName>
    </submittedName>
</protein>
<dbReference type="RefSeq" id="WP_107189645.1">
    <property type="nucleotide sequence ID" value="NZ_PYMN01000007.1"/>
</dbReference>
<dbReference type="Proteomes" id="UP000241618">
    <property type="component" value="Unassembled WGS sequence"/>
</dbReference>
<dbReference type="InterPro" id="IPR046900">
    <property type="entry name" value="ABC-3C_MC7"/>
</dbReference>
<gene>
    <name evidence="1" type="ORF">C9J18_09055</name>
</gene>
<sequence>MIMPDKTFSIDETILYKSISILSKVEKDMDISILYAKTKKHFNNINEFILALDLLYILEVIEVDLDNGVIKKC</sequence>
<comment type="caution">
    <text evidence="1">The sequence shown here is derived from an EMBL/GenBank/DDBJ whole genome shotgun (WGS) entry which is preliminary data.</text>
</comment>
<dbReference type="AlphaFoldDB" id="A0A2T3JU28"/>
<proteinExistence type="predicted"/>